<dbReference type="AlphaFoldDB" id="A0A087M557"/>
<name>A0A087M557_9HYPH</name>
<gene>
    <name evidence="3" type="ORF">JP75_06370</name>
</gene>
<dbReference type="Pfam" id="PF01243">
    <property type="entry name" value="PNPOx_N"/>
    <property type="match status" value="1"/>
</dbReference>
<dbReference type="InterPro" id="IPR019595">
    <property type="entry name" value="DUF2470"/>
</dbReference>
<dbReference type="SUPFAM" id="SSF50475">
    <property type="entry name" value="FMN-binding split barrel"/>
    <property type="match status" value="1"/>
</dbReference>
<dbReference type="InterPro" id="IPR011576">
    <property type="entry name" value="Pyridox_Oxase_N"/>
</dbReference>
<evidence type="ECO:0000313" key="3">
    <source>
        <dbReference type="EMBL" id="KFL32010.1"/>
    </source>
</evidence>
<dbReference type="EMBL" id="JQGC01000004">
    <property type="protein sequence ID" value="KFL32010.1"/>
    <property type="molecule type" value="Genomic_DNA"/>
</dbReference>
<evidence type="ECO:0000259" key="2">
    <source>
        <dbReference type="Pfam" id="PF10615"/>
    </source>
</evidence>
<proteinExistence type="predicted"/>
<keyword evidence="4" id="KW-1185">Reference proteome</keyword>
<organism evidence="3 4">
    <name type="scientific">Devosia riboflavina</name>
    <dbReference type="NCBI Taxonomy" id="46914"/>
    <lineage>
        <taxon>Bacteria</taxon>
        <taxon>Pseudomonadati</taxon>
        <taxon>Pseudomonadota</taxon>
        <taxon>Alphaproteobacteria</taxon>
        <taxon>Hyphomicrobiales</taxon>
        <taxon>Devosiaceae</taxon>
        <taxon>Devosia</taxon>
    </lineage>
</organism>
<dbReference type="PANTHER" id="PTHR13343:SF17">
    <property type="entry name" value="CELLULAR REPRESSOR OF E1A-STIMULATED GENES, ISOFORM A"/>
    <property type="match status" value="1"/>
</dbReference>
<accession>A0A087M557</accession>
<dbReference type="Pfam" id="PF10615">
    <property type="entry name" value="DUF2470"/>
    <property type="match status" value="1"/>
</dbReference>
<protein>
    <submittedName>
        <fullName evidence="3">Pyridoxamine 5'-phosphate oxidase</fullName>
    </submittedName>
</protein>
<evidence type="ECO:0000259" key="1">
    <source>
        <dbReference type="Pfam" id="PF01243"/>
    </source>
</evidence>
<feature type="domain" description="Pyridoxamine 5'-phosphate oxidase N-terminal" evidence="1">
    <location>
        <begin position="20"/>
        <end position="143"/>
    </location>
</feature>
<dbReference type="Gene3D" id="2.30.110.10">
    <property type="entry name" value="Electron Transport, Fmn-binding Protein, Chain A"/>
    <property type="match status" value="1"/>
</dbReference>
<dbReference type="STRING" id="46914.JP75_06370"/>
<dbReference type="PANTHER" id="PTHR13343">
    <property type="entry name" value="CREG1 PROTEIN"/>
    <property type="match status" value="1"/>
</dbReference>
<dbReference type="InterPro" id="IPR012349">
    <property type="entry name" value="Split_barrel_FMN-bd"/>
</dbReference>
<dbReference type="InterPro" id="IPR037119">
    <property type="entry name" value="Haem_oxidase_HugZ-like_sf"/>
</dbReference>
<feature type="domain" description="DUF2470" evidence="2">
    <location>
        <begin position="175"/>
        <end position="243"/>
    </location>
</feature>
<comment type="caution">
    <text evidence="3">The sequence shown here is derived from an EMBL/GenBank/DDBJ whole genome shotgun (WGS) entry which is preliminary data.</text>
</comment>
<dbReference type="Gene3D" id="3.20.180.10">
    <property type="entry name" value="PNP-oxidase-like"/>
    <property type="match status" value="1"/>
</dbReference>
<reference evidence="3 4" key="1">
    <citation type="submission" date="2014-08" db="EMBL/GenBank/DDBJ databases">
        <authorList>
            <person name="Hassan Y.I."/>
            <person name="Lepp D."/>
            <person name="Zhou T."/>
        </authorList>
    </citation>
    <scope>NUCLEOTIDE SEQUENCE [LARGE SCALE GENOMIC DNA]</scope>
    <source>
        <strain evidence="3 4">IFO13584</strain>
    </source>
</reference>
<dbReference type="Proteomes" id="UP000028981">
    <property type="component" value="Unassembled WGS sequence"/>
</dbReference>
<sequence>MMAEEKSVLQPTSDEARRLAKTLLRSARYGALATLDPQTGAPQVTRVGVSTDFDGAPVLLISGLAAHFPALKADGRCSLLLGETGKGDPLAHPRISIAAEAKILERDDPDSQRIAARYLAHQPKAKLYAELGDFRFVRLEPRSASLNGGFGKAFALTAEDLLSNGDPALAAAEGNAVEHMNEDHFEAVDLYARHYAKAPSGKWVLTGIDAEGIDIAHGDDVRRIFFEKPITVPQDMHMVLVQMARAARVAFMEV</sequence>
<dbReference type="GO" id="GO:0005737">
    <property type="term" value="C:cytoplasm"/>
    <property type="evidence" value="ECO:0007669"/>
    <property type="project" value="UniProtKB-ARBA"/>
</dbReference>
<evidence type="ECO:0000313" key="4">
    <source>
        <dbReference type="Proteomes" id="UP000028981"/>
    </source>
</evidence>